<accession>A0A3T0IHT3</accession>
<reference evidence="1 2" key="1">
    <citation type="submission" date="2018-12" db="EMBL/GenBank/DDBJ databases">
        <title>Characterization of a novel siphovirus infacting Bacillus anthracis.</title>
        <authorList>
            <person name="Hu X."/>
            <person name="Wan X."/>
            <person name="Geng P."/>
            <person name="Yuan Z."/>
        </authorList>
    </citation>
    <scope>NUCLEOTIDE SEQUENCE [LARGE SCALE GENOMIC DNA]</scope>
</reference>
<evidence type="ECO:0000313" key="1">
    <source>
        <dbReference type="EMBL" id="AZU98974.1"/>
    </source>
</evidence>
<proteinExistence type="predicted"/>
<dbReference type="EMBL" id="MK288021">
    <property type="protein sequence ID" value="AZU98974.1"/>
    <property type="molecule type" value="Genomic_DNA"/>
</dbReference>
<name>A0A3T0IHT3_9CAUD</name>
<gene>
    <name evidence="1" type="ORF">pW2_146</name>
</gene>
<dbReference type="Proteomes" id="UP000287896">
    <property type="component" value="Segment"/>
</dbReference>
<organism evidence="1 2">
    <name type="scientific">Bacillus phage pW2</name>
    <dbReference type="NCBI Taxonomy" id="2500559"/>
    <lineage>
        <taxon>Viruses</taxon>
        <taxon>Duplodnaviria</taxon>
        <taxon>Heunggongvirae</taxon>
        <taxon>Uroviricota</taxon>
        <taxon>Caudoviricetes</taxon>
        <taxon>Joanripponvirinae</taxon>
        <taxon>Sophritavirus</taxon>
        <taxon>Sophritavirus pW2</taxon>
    </lineage>
</organism>
<protein>
    <submittedName>
        <fullName evidence="1">Uncharacterized protein</fullName>
    </submittedName>
</protein>
<keyword evidence="2" id="KW-1185">Reference proteome</keyword>
<sequence length="68" mass="7675">MSKSAMYRMVSLQIMNLVNVSLDNELYIGDIKTMGMAVINASQLFLTDKEISSLRVELYNRLKVTVSS</sequence>
<evidence type="ECO:0000313" key="2">
    <source>
        <dbReference type="Proteomes" id="UP000287896"/>
    </source>
</evidence>